<feature type="transmembrane region" description="Helical" evidence="7">
    <location>
        <begin position="32"/>
        <end position="52"/>
    </location>
</feature>
<evidence type="ECO:0000256" key="2">
    <source>
        <dbReference type="ARBA" id="ARBA00007362"/>
    </source>
</evidence>
<dbReference type="SUPFAM" id="SSF103481">
    <property type="entry name" value="Multidrug resistance efflux transporter EmrE"/>
    <property type="match status" value="2"/>
</dbReference>
<evidence type="ECO:0000313" key="10">
    <source>
        <dbReference type="Proteomes" id="UP000618579"/>
    </source>
</evidence>
<dbReference type="Gene3D" id="1.10.3730.20">
    <property type="match status" value="1"/>
</dbReference>
<feature type="domain" description="EamA" evidence="8">
    <location>
        <begin position="4"/>
        <end position="136"/>
    </location>
</feature>
<keyword evidence="3" id="KW-1003">Cell membrane</keyword>
<evidence type="ECO:0000259" key="8">
    <source>
        <dbReference type="Pfam" id="PF00892"/>
    </source>
</evidence>
<dbReference type="InterPro" id="IPR000620">
    <property type="entry name" value="EamA_dom"/>
</dbReference>
<keyword evidence="6 7" id="KW-0472">Membrane</keyword>
<organism evidence="9 10">
    <name type="scientific">Paenibacillus planticolens</name>
    <dbReference type="NCBI Taxonomy" id="2654976"/>
    <lineage>
        <taxon>Bacteria</taxon>
        <taxon>Bacillati</taxon>
        <taxon>Bacillota</taxon>
        <taxon>Bacilli</taxon>
        <taxon>Bacillales</taxon>
        <taxon>Paenibacillaceae</taxon>
        <taxon>Paenibacillus</taxon>
    </lineage>
</organism>
<dbReference type="RefSeq" id="WP_171687613.1">
    <property type="nucleotide sequence ID" value="NZ_WHNZ01000086.1"/>
</dbReference>
<feature type="transmembrane region" description="Helical" evidence="7">
    <location>
        <begin position="206"/>
        <end position="227"/>
    </location>
</feature>
<comment type="subcellular location">
    <subcellularLocation>
        <location evidence="1">Cell membrane</location>
        <topology evidence="1">Multi-pass membrane protein</topology>
    </subcellularLocation>
</comment>
<evidence type="ECO:0000256" key="3">
    <source>
        <dbReference type="ARBA" id="ARBA00022475"/>
    </source>
</evidence>
<feature type="transmembrane region" description="Helical" evidence="7">
    <location>
        <begin position="95"/>
        <end position="113"/>
    </location>
</feature>
<sequence>MLRSYLLLIFCVTVWGSNFVFGNILAKQFSPLFLAMARLLFISLFLLGYTRVRHRFVSVRKQEWKLLILLGIIGVFINQWSFYQGLQTADPTTSALILALTPITTALLAALFLKEALTVTMLAGSLVAITGVFLVVFNGARLEFHIGHLWIFVTMITFAISIVLVRLLARRLPPIITTLYSTLVGFGTMVPVVLAGGTGWSISHEAWAWVLLIVTAILMHGIVTLIWNSQLQKVGAAKAAMFSNLEPFVAMIVGYVILGQLVTSQQLFGSLFIVGGVTLASLTGKFPSKWLQRGPRREY</sequence>
<feature type="transmembrane region" description="Helical" evidence="7">
    <location>
        <begin position="267"/>
        <end position="287"/>
    </location>
</feature>
<protein>
    <submittedName>
        <fullName evidence="9">EamA family transporter</fullName>
    </submittedName>
</protein>
<feature type="transmembrane region" description="Helical" evidence="7">
    <location>
        <begin position="179"/>
        <end position="200"/>
    </location>
</feature>
<feature type="transmembrane region" description="Helical" evidence="7">
    <location>
        <begin position="239"/>
        <end position="261"/>
    </location>
</feature>
<keyword evidence="10" id="KW-1185">Reference proteome</keyword>
<dbReference type="InterPro" id="IPR050638">
    <property type="entry name" value="AA-Vitamin_Transporters"/>
</dbReference>
<dbReference type="PANTHER" id="PTHR32322:SF18">
    <property type="entry name" value="S-ADENOSYLMETHIONINE_S-ADENOSYLHOMOCYSTEINE TRANSPORTER"/>
    <property type="match status" value="1"/>
</dbReference>
<evidence type="ECO:0000256" key="4">
    <source>
        <dbReference type="ARBA" id="ARBA00022692"/>
    </source>
</evidence>
<dbReference type="EMBL" id="WHNZ01000086">
    <property type="protein sequence ID" value="NOV04815.1"/>
    <property type="molecule type" value="Genomic_DNA"/>
</dbReference>
<keyword evidence="4 7" id="KW-0812">Transmembrane</keyword>
<feature type="transmembrane region" description="Helical" evidence="7">
    <location>
        <begin position="146"/>
        <end position="167"/>
    </location>
</feature>
<dbReference type="InterPro" id="IPR037185">
    <property type="entry name" value="EmrE-like"/>
</dbReference>
<keyword evidence="5 7" id="KW-1133">Transmembrane helix</keyword>
<evidence type="ECO:0000256" key="1">
    <source>
        <dbReference type="ARBA" id="ARBA00004651"/>
    </source>
</evidence>
<feature type="transmembrane region" description="Helical" evidence="7">
    <location>
        <begin position="120"/>
        <end position="140"/>
    </location>
</feature>
<comment type="caution">
    <text evidence="9">The sequence shown here is derived from an EMBL/GenBank/DDBJ whole genome shotgun (WGS) entry which is preliminary data.</text>
</comment>
<reference evidence="9 10" key="1">
    <citation type="submission" date="2019-10" db="EMBL/GenBank/DDBJ databases">
        <title>Description of Paenibacillus pedi sp. nov.</title>
        <authorList>
            <person name="Carlier A."/>
            <person name="Qi S."/>
        </authorList>
    </citation>
    <scope>NUCLEOTIDE SEQUENCE [LARGE SCALE GENOMIC DNA]</scope>
    <source>
        <strain evidence="9 10">LMG 31457</strain>
    </source>
</reference>
<evidence type="ECO:0000256" key="7">
    <source>
        <dbReference type="SAM" id="Phobius"/>
    </source>
</evidence>
<feature type="transmembrane region" description="Helical" evidence="7">
    <location>
        <begin position="64"/>
        <end position="83"/>
    </location>
</feature>
<name>A0ABX2A1F3_9BACL</name>
<dbReference type="PANTHER" id="PTHR32322">
    <property type="entry name" value="INNER MEMBRANE TRANSPORTER"/>
    <property type="match status" value="1"/>
</dbReference>
<dbReference type="Proteomes" id="UP000618579">
    <property type="component" value="Unassembled WGS sequence"/>
</dbReference>
<feature type="domain" description="EamA" evidence="8">
    <location>
        <begin position="146"/>
        <end position="281"/>
    </location>
</feature>
<evidence type="ECO:0000256" key="6">
    <source>
        <dbReference type="ARBA" id="ARBA00023136"/>
    </source>
</evidence>
<evidence type="ECO:0000256" key="5">
    <source>
        <dbReference type="ARBA" id="ARBA00022989"/>
    </source>
</evidence>
<gene>
    <name evidence="9" type="ORF">GC097_33125</name>
</gene>
<proteinExistence type="inferred from homology"/>
<dbReference type="Pfam" id="PF00892">
    <property type="entry name" value="EamA"/>
    <property type="match status" value="2"/>
</dbReference>
<comment type="similarity">
    <text evidence="2">Belongs to the EamA transporter family.</text>
</comment>
<evidence type="ECO:0000313" key="9">
    <source>
        <dbReference type="EMBL" id="NOV04815.1"/>
    </source>
</evidence>
<accession>A0ABX2A1F3</accession>